<dbReference type="KEGG" id="saga:M5M_03015"/>
<dbReference type="RefSeq" id="WP_015045987.1">
    <property type="nucleotide sequence ID" value="NC_018868.3"/>
</dbReference>
<evidence type="ECO:0000313" key="2">
    <source>
        <dbReference type="Proteomes" id="UP000000466"/>
    </source>
</evidence>
<proteinExistence type="predicted"/>
<dbReference type="Proteomes" id="UP000000466">
    <property type="component" value="Chromosome"/>
</dbReference>
<dbReference type="AlphaFoldDB" id="K4KFG3"/>
<name>K4KFG3_SIMAS</name>
<dbReference type="HOGENOM" id="CLU_2652492_0_0_6"/>
<reference evidence="1 2" key="1">
    <citation type="journal article" date="2013" name="Genome Announc.">
        <title>Complete genome sequence of Simiduia agarivorans SA1(T), a marine bacterium able to degrade a variety of polysaccharides.</title>
        <authorList>
            <person name="Lin S.Y."/>
            <person name="Shieh W.Y."/>
            <person name="Chen J.S."/>
            <person name="Tang S.L."/>
        </authorList>
    </citation>
    <scope>NUCLEOTIDE SEQUENCE [LARGE SCALE GENOMIC DNA]</scope>
    <source>
        <strain evidence="2">DSM 21679 / JCM 13881 / BCRC 17597 / SA1</strain>
    </source>
</reference>
<dbReference type="EMBL" id="CP003746">
    <property type="protein sequence ID" value="AFU97814.1"/>
    <property type="molecule type" value="Genomic_DNA"/>
</dbReference>
<organism evidence="1 2">
    <name type="scientific">Simiduia agarivorans (strain DSM 21679 / JCM 13881 / BCRC 17597 / SA1)</name>
    <dbReference type="NCBI Taxonomy" id="1117647"/>
    <lineage>
        <taxon>Bacteria</taxon>
        <taxon>Pseudomonadati</taxon>
        <taxon>Pseudomonadota</taxon>
        <taxon>Gammaproteobacteria</taxon>
        <taxon>Cellvibrionales</taxon>
        <taxon>Cellvibrionaceae</taxon>
        <taxon>Simiduia</taxon>
    </lineage>
</organism>
<sequence length="76" mass="8739">MDDNMINKLVEEAQRLAEPLDLQSLIDQGLILKKGKCYYLNCDPAELPKLARRRIVGIEKNKNGVKVNFSRIQKQL</sequence>
<keyword evidence="2" id="KW-1185">Reference proteome</keyword>
<protein>
    <submittedName>
        <fullName evidence="1">Uncharacterized protein</fullName>
    </submittedName>
</protein>
<gene>
    <name evidence="1" type="ordered locus">M5M_03015</name>
</gene>
<evidence type="ECO:0000313" key="1">
    <source>
        <dbReference type="EMBL" id="AFU97814.1"/>
    </source>
</evidence>
<accession>K4KFG3</accession>